<sequence>MDKFVCFNYCWSVLTHICTMTYLSVNELIDNIQTINDFIIPMTNLMTNTDLENYRVNEFATRLISDGWEGISDFAMYIKCRPIDELKDASEYVLSKLTECIDLNGYLKVIPLKMESFLVERINSKWKLTDSTNAMKREVLGFDCSYDEASTSSVKYLNNLYVEEIIRRYRMLTAKKFENLNECKQSKEYKSLFRLLSDMTALDFAFRNVKVKSWYVPTTGSMRVETFINK</sequence>
<accession>A0A5A4DMR6</accession>
<name>A0A5A4DMR6_9CLOS</name>
<reference evidence="1" key="1">
    <citation type="submission" date="2017-03" db="EMBL/GenBank/DDBJ databases">
        <authorList>
            <person name="Rasool S."/>
            <person name="Al Rwahnih M."/>
            <person name="Naz S."/>
        </authorList>
    </citation>
    <scope>NUCLEOTIDE SEQUENCE</scope>
    <source>
        <strain evidence="1">Q4</strain>
    </source>
</reference>
<protein>
    <submittedName>
        <fullName evidence="1">P27</fullName>
    </submittedName>
</protein>
<proteinExistence type="predicted"/>
<evidence type="ECO:0000313" key="1">
    <source>
        <dbReference type="EMBL" id="ARP51802.1"/>
    </source>
</evidence>
<dbReference type="EMBL" id="KY940820">
    <property type="protein sequence ID" value="ARP51802.1"/>
    <property type="molecule type" value="Genomic_RNA"/>
</dbReference>
<gene>
    <name evidence="1" type="primary">ORF9</name>
</gene>
<organism evidence="1">
    <name type="scientific">Grapevine leafroll-associated virus 7</name>
    <dbReference type="NCBI Taxonomy" id="217615"/>
    <lineage>
        <taxon>Viruses</taxon>
        <taxon>Riboviria</taxon>
        <taxon>Orthornavirae</taxon>
        <taxon>Kitrinoviricota</taxon>
        <taxon>Alsuviricetes</taxon>
        <taxon>Martellivirales</taxon>
        <taxon>Closteroviridae</taxon>
        <taxon>Velarivirus</taxon>
        <taxon>Velarivirus septemvitis</taxon>
    </lineage>
</organism>